<gene>
    <name evidence="1" type="ORF">DICSQDRAFT_17412</name>
</gene>
<dbReference type="Proteomes" id="UP000053319">
    <property type="component" value="Unassembled WGS sequence"/>
</dbReference>
<proteinExistence type="predicted"/>
<name>R7SIL0_DICSQ</name>
<accession>R7SIL0</accession>
<evidence type="ECO:0000313" key="2">
    <source>
        <dbReference type="Proteomes" id="UP000053319"/>
    </source>
</evidence>
<sequence>VNLFRILDKPEMLATAVYACCRLSPDNLVNGFERADGTSETLSPADLVLCLKAQ</sequence>
<dbReference type="RefSeq" id="XP_007371256.1">
    <property type="nucleotide sequence ID" value="XM_007371194.1"/>
</dbReference>
<dbReference type="GeneID" id="18839891"/>
<feature type="non-terminal residue" evidence="1">
    <location>
        <position position="54"/>
    </location>
</feature>
<dbReference type="HOGENOM" id="CLU_3055931_0_0_1"/>
<dbReference type="EMBL" id="JH719488">
    <property type="protein sequence ID" value="EJF56006.1"/>
    <property type="molecule type" value="Genomic_DNA"/>
</dbReference>
<feature type="non-terminal residue" evidence="1">
    <location>
        <position position="1"/>
    </location>
</feature>
<evidence type="ECO:0000313" key="1">
    <source>
        <dbReference type="EMBL" id="EJF56006.1"/>
    </source>
</evidence>
<dbReference type="AlphaFoldDB" id="R7SIL0"/>
<dbReference type="KEGG" id="dsq:DICSQDRAFT_17412"/>
<organism evidence="1 2">
    <name type="scientific">Dichomitus squalens (strain LYAD-421)</name>
    <name type="common">Western red white-rot fungus</name>
    <dbReference type="NCBI Taxonomy" id="732165"/>
    <lineage>
        <taxon>Eukaryota</taxon>
        <taxon>Fungi</taxon>
        <taxon>Dikarya</taxon>
        <taxon>Basidiomycota</taxon>
        <taxon>Agaricomycotina</taxon>
        <taxon>Agaricomycetes</taxon>
        <taxon>Polyporales</taxon>
        <taxon>Polyporaceae</taxon>
        <taxon>Dichomitus</taxon>
    </lineage>
</organism>
<protein>
    <submittedName>
        <fullName evidence="1">Uncharacterized protein</fullName>
    </submittedName>
</protein>
<reference evidence="1 2" key="1">
    <citation type="journal article" date="2012" name="Science">
        <title>The Paleozoic origin of enzymatic lignin decomposition reconstructed from 31 fungal genomes.</title>
        <authorList>
            <person name="Floudas D."/>
            <person name="Binder M."/>
            <person name="Riley R."/>
            <person name="Barry K."/>
            <person name="Blanchette R.A."/>
            <person name="Henrissat B."/>
            <person name="Martinez A.T."/>
            <person name="Otillar R."/>
            <person name="Spatafora J.W."/>
            <person name="Yadav J.S."/>
            <person name="Aerts A."/>
            <person name="Benoit I."/>
            <person name="Boyd A."/>
            <person name="Carlson A."/>
            <person name="Copeland A."/>
            <person name="Coutinho P.M."/>
            <person name="de Vries R.P."/>
            <person name="Ferreira P."/>
            <person name="Findley K."/>
            <person name="Foster B."/>
            <person name="Gaskell J."/>
            <person name="Glotzer D."/>
            <person name="Gorecki P."/>
            <person name="Heitman J."/>
            <person name="Hesse C."/>
            <person name="Hori C."/>
            <person name="Igarashi K."/>
            <person name="Jurgens J.A."/>
            <person name="Kallen N."/>
            <person name="Kersten P."/>
            <person name="Kohler A."/>
            <person name="Kuees U."/>
            <person name="Kumar T.K.A."/>
            <person name="Kuo A."/>
            <person name="LaButti K."/>
            <person name="Larrondo L.F."/>
            <person name="Lindquist E."/>
            <person name="Ling A."/>
            <person name="Lombard V."/>
            <person name="Lucas S."/>
            <person name="Lundell T."/>
            <person name="Martin R."/>
            <person name="McLaughlin D.J."/>
            <person name="Morgenstern I."/>
            <person name="Morin E."/>
            <person name="Murat C."/>
            <person name="Nagy L.G."/>
            <person name="Nolan M."/>
            <person name="Ohm R.A."/>
            <person name="Patyshakuliyeva A."/>
            <person name="Rokas A."/>
            <person name="Ruiz-Duenas F.J."/>
            <person name="Sabat G."/>
            <person name="Salamov A."/>
            <person name="Samejima M."/>
            <person name="Schmutz J."/>
            <person name="Slot J.C."/>
            <person name="St John F."/>
            <person name="Stenlid J."/>
            <person name="Sun H."/>
            <person name="Sun S."/>
            <person name="Syed K."/>
            <person name="Tsang A."/>
            <person name="Wiebenga A."/>
            <person name="Young D."/>
            <person name="Pisabarro A."/>
            <person name="Eastwood D.C."/>
            <person name="Martin F."/>
            <person name="Cullen D."/>
            <person name="Grigoriev I.V."/>
            <person name="Hibbett D.S."/>
        </authorList>
    </citation>
    <scope>NUCLEOTIDE SEQUENCE [LARGE SCALE GENOMIC DNA]</scope>
    <source>
        <strain evidence="1 2">LYAD-421 SS1</strain>
    </source>
</reference>